<reference evidence="1 2" key="1">
    <citation type="journal article" date="2015" name="Environ. Microbiol.">
        <title>Metagenome sequence of Elaphomyces granulatus from sporocarp tissue reveals Ascomycota ectomycorrhizal fingerprints of genome expansion and a Proteobacteria-rich microbiome.</title>
        <authorList>
            <person name="Quandt C.A."/>
            <person name="Kohler A."/>
            <person name="Hesse C.N."/>
            <person name="Sharpton T.J."/>
            <person name="Martin F."/>
            <person name="Spatafora J.W."/>
        </authorList>
    </citation>
    <scope>NUCLEOTIDE SEQUENCE [LARGE SCALE GENOMIC DNA]</scope>
    <source>
        <strain evidence="1 2">OSC145934</strain>
    </source>
</reference>
<evidence type="ECO:0000313" key="2">
    <source>
        <dbReference type="Proteomes" id="UP000243515"/>
    </source>
</evidence>
<protein>
    <submittedName>
        <fullName evidence="1">Uncharacterized protein</fullName>
    </submittedName>
</protein>
<comment type="caution">
    <text evidence="1">The sequence shown here is derived from an EMBL/GenBank/DDBJ whole genome shotgun (WGS) entry which is preliminary data.</text>
</comment>
<dbReference type="OrthoDB" id="1262810at2759"/>
<dbReference type="AlphaFoldDB" id="A0A232LW47"/>
<dbReference type="Proteomes" id="UP000243515">
    <property type="component" value="Unassembled WGS sequence"/>
</dbReference>
<sequence length="68" mass="7570">MPQLPESPARAGARNLVKSIAKDHGHLGEDVLNKMTDDVRLKVEEALLKKDEMIGSSVMTQESLQQQR</sequence>
<evidence type="ECO:0000313" key="1">
    <source>
        <dbReference type="EMBL" id="OXV08400.1"/>
    </source>
</evidence>
<proteinExistence type="predicted"/>
<dbReference type="EMBL" id="NPHW01004134">
    <property type="protein sequence ID" value="OXV08400.1"/>
    <property type="molecule type" value="Genomic_DNA"/>
</dbReference>
<name>A0A232LW47_9EURO</name>
<keyword evidence="2" id="KW-1185">Reference proteome</keyword>
<organism evidence="1 2">
    <name type="scientific">Elaphomyces granulatus</name>
    <dbReference type="NCBI Taxonomy" id="519963"/>
    <lineage>
        <taxon>Eukaryota</taxon>
        <taxon>Fungi</taxon>
        <taxon>Dikarya</taxon>
        <taxon>Ascomycota</taxon>
        <taxon>Pezizomycotina</taxon>
        <taxon>Eurotiomycetes</taxon>
        <taxon>Eurotiomycetidae</taxon>
        <taxon>Eurotiales</taxon>
        <taxon>Elaphomycetaceae</taxon>
        <taxon>Elaphomyces</taxon>
    </lineage>
</organism>
<gene>
    <name evidence="1" type="ORF">Egran_03835</name>
</gene>
<accession>A0A232LW47</accession>